<feature type="region of interest" description="Disordered" evidence="1">
    <location>
        <begin position="152"/>
        <end position="224"/>
    </location>
</feature>
<feature type="compositionally biased region" description="Basic and acidic residues" evidence="1">
    <location>
        <begin position="393"/>
        <end position="433"/>
    </location>
</feature>
<evidence type="ECO:0000256" key="1">
    <source>
        <dbReference type="SAM" id="MobiDB-lite"/>
    </source>
</evidence>
<feature type="region of interest" description="Disordered" evidence="1">
    <location>
        <begin position="1"/>
        <end position="50"/>
    </location>
</feature>
<name>A0ABU8XPB7_9PROT</name>
<proteinExistence type="predicted"/>
<dbReference type="Proteomes" id="UP001375743">
    <property type="component" value="Unassembled WGS sequence"/>
</dbReference>
<keyword evidence="3" id="KW-1185">Reference proteome</keyword>
<evidence type="ECO:0000313" key="2">
    <source>
        <dbReference type="EMBL" id="MEK0083048.1"/>
    </source>
</evidence>
<dbReference type="PRINTS" id="PR01217">
    <property type="entry name" value="PRICHEXTENSN"/>
</dbReference>
<reference evidence="2 3" key="1">
    <citation type="submission" date="2024-01" db="EMBL/GenBank/DDBJ databases">
        <title>Multi-omics insights into the function and evolution of sodium benzoate biodegradation pathways in Benzoatithermus flavus gen. nov., sp. nov. from hot spring.</title>
        <authorList>
            <person name="Hu C.-J."/>
            <person name="Li W.-J."/>
        </authorList>
    </citation>
    <scope>NUCLEOTIDE SEQUENCE [LARGE SCALE GENOMIC DNA]</scope>
    <source>
        <strain evidence="2 3">SYSU G07066</strain>
    </source>
</reference>
<feature type="compositionally biased region" description="Pro residues" evidence="1">
    <location>
        <begin position="323"/>
        <end position="340"/>
    </location>
</feature>
<feature type="region of interest" description="Disordered" evidence="1">
    <location>
        <begin position="460"/>
        <end position="484"/>
    </location>
</feature>
<protein>
    <submittedName>
        <fullName evidence="2">Uncharacterized protein</fullName>
    </submittedName>
</protein>
<feature type="region of interest" description="Disordered" evidence="1">
    <location>
        <begin position="317"/>
        <end position="444"/>
    </location>
</feature>
<sequence length="484" mass="50542">MALPGPGEGREVALSPADAARAERARRARINGAKSRGPVTEAGKARSSRNALKHGLTAEVHLVLQGENAAAFDTLARSLFAELAPVGTLDGALVAHLAAALWKTGRAERLEAQAFARGANPNPERLRLALRYQGQNRLALFRCLQELKDLRRRPLPSPPRDGAAASSLPSLPAESQPEDLPPPPADASGQADPPSPAPSADLGGHDDPATPTLSSPPPPPDLSTLALVVWGGARPCTPPPGSLMPWPTPGIPPQHACCLQDEARPADAPVAVDARGRIHVPPECLHDRGLLPEPPALPVEPAASALRHGLTLAALAADAADPATPPPDARPAPGVAPPTDAPVRNEPSRPEQPAPAAEAAGAAPPTVDTAWCRLWGIAPPPPDPRTGAAPPDDPGRNPAARDQRGEDADRHDAGHPPEHHLEDRPAQADDRCRTSPPRRAGRHLRRHVLEALSNRVGSAFHASCSSRDGARVVAAPCPRRQSAR</sequence>
<accession>A0ABU8XPB7</accession>
<comment type="caution">
    <text evidence="2">The sequence shown here is derived from an EMBL/GenBank/DDBJ whole genome shotgun (WGS) entry which is preliminary data.</text>
</comment>
<feature type="compositionally biased region" description="Low complexity" evidence="1">
    <location>
        <begin position="354"/>
        <end position="365"/>
    </location>
</feature>
<feature type="compositionally biased region" description="Low complexity" evidence="1">
    <location>
        <begin position="163"/>
        <end position="175"/>
    </location>
</feature>
<evidence type="ECO:0000313" key="3">
    <source>
        <dbReference type="Proteomes" id="UP001375743"/>
    </source>
</evidence>
<dbReference type="EMBL" id="JBBLZC010000006">
    <property type="protein sequence ID" value="MEK0083048.1"/>
    <property type="molecule type" value="Genomic_DNA"/>
</dbReference>
<organism evidence="2 3">
    <name type="scientific">Benzoatithermus flavus</name>
    <dbReference type="NCBI Taxonomy" id="3108223"/>
    <lineage>
        <taxon>Bacteria</taxon>
        <taxon>Pseudomonadati</taxon>
        <taxon>Pseudomonadota</taxon>
        <taxon>Alphaproteobacteria</taxon>
        <taxon>Geminicoccales</taxon>
        <taxon>Geminicoccaceae</taxon>
        <taxon>Benzoatithermus</taxon>
    </lineage>
</organism>
<gene>
    <name evidence="2" type="ORF">U1T56_07790</name>
</gene>